<dbReference type="KEGG" id="dha:DEHA2G21736g"/>
<dbReference type="Proteomes" id="UP000000599">
    <property type="component" value="Chromosome G"/>
</dbReference>
<dbReference type="GeneID" id="2905438"/>
<dbReference type="EMBL" id="CR382139">
    <property type="protein sequence ID" value="CAG90998.2"/>
    <property type="molecule type" value="Genomic_DNA"/>
</dbReference>
<dbReference type="RefSeq" id="XP_462488.2">
    <property type="nucleotide sequence ID" value="XM_462488.1"/>
</dbReference>
<dbReference type="AlphaFoldDB" id="Q6BH33"/>
<keyword evidence="2" id="KW-1185">Reference proteome</keyword>
<evidence type="ECO:0000313" key="2">
    <source>
        <dbReference type="Proteomes" id="UP000000599"/>
    </source>
</evidence>
<sequence length="141" mass="16062">MNMASSEIGVNSSNIESDSYYGYADTSSFAIPSSPISSTSHKRKRSEDLDIITHITINNNALGNQAIAENAKRCQQNKIHSELHQNTIDLMMKSQKILQEQERLHKLYDGDNSMHEDIVTDETKDNFKQRPFWPIINKAHV</sequence>
<protein>
    <submittedName>
        <fullName evidence="1">DEHA2G21736p</fullName>
    </submittedName>
</protein>
<gene>
    <name evidence="1" type="ordered locus">DEHA2G21736g</name>
</gene>
<dbReference type="VEuPathDB" id="FungiDB:DEHA2G21736g"/>
<dbReference type="InParanoid" id="Q6BH33"/>
<dbReference type="HOGENOM" id="CLU_1825225_0_0_1"/>
<name>Q6BH33_DEBHA</name>
<reference evidence="1 2" key="1">
    <citation type="journal article" date="2004" name="Nature">
        <title>Genome evolution in yeasts.</title>
        <authorList>
            <consortium name="Genolevures"/>
            <person name="Dujon B."/>
            <person name="Sherman D."/>
            <person name="Fischer G."/>
            <person name="Durrens P."/>
            <person name="Casaregola S."/>
            <person name="Lafontaine I."/>
            <person name="de Montigny J."/>
            <person name="Marck C."/>
            <person name="Neuveglise C."/>
            <person name="Talla E."/>
            <person name="Goffard N."/>
            <person name="Frangeul L."/>
            <person name="Aigle M."/>
            <person name="Anthouard V."/>
            <person name="Babour A."/>
            <person name="Barbe V."/>
            <person name="Barnay S."/>
            <person name="Blanchin S."/>
            <person name="Beckerich J.M."/>
            <person name="Beyne E."/>
            <person name="Bleykasten C."/>
            <person name="Boisrame A."/>
            <person name="Boyer J."/>
            <person name="Cattolico L."/>
            <person name="Confanioleri F."/>
            <person name="de Daruvar A."/>
            <person name="Despons L."/>
            <person name="Fabre E."/>
            <person name="Fairhead C."/>
            <person name="Ferry-Dumazet H."/>
            <person name="Groppi A."/>
            <person name="Hantraye F."/>
            <person name="Hennequin C."/>
            <person name="Jauniaux N."/>
            <person name="Joyet P."/>
            <person name="Kachouri R."/>
            <person name="Kerrest A."/>
            <person name="Koszul R."/>
            <person name="Lemaire M."/>
            <person name="Lesur I."/>
            <person name="Ma L."/>
            <person name="Muller H."/>
            <person name="Nicaud J.M."/>
            <person name="Nikolski M."/>
            <person name="Oztas S."/>
            <person name="Ozier-Kalogeropoulos O."/>
            <person name="Pellenz S."/>
            <person name="Potier S."/>
            <person name="Richard G.F."/>
            <person name="Straub M.L."/>
            <person name="Suleau A."/>
            <person name="Swennene D."/>
            <person name="Tekaia F."/>
            <person name="Wesolowski-Louvel M."/>
            <person name="Westhof E."/>
            <person name="Wirth B."/>
            <person name="Zeniou-Meyer M."/>
            <person name="Zivanovic I."/>
            <person name="Bolotin-Fukuhara M."/>
            <person name="Thierry A."/>
            <person name="Bouchier C."/>
            <person name="Caudron B."/>
            <person name="Scarpelli C."/>
            <person name="Gaillardin C."/>
            <person name="Weissenbach J."/>
            <person name="Wincker P."/>
            <person name="Souciet J.L."/>
        </authorList>
    </citation>
    <scope>NUCLEOTIDE SEQUENCE [LARGE SCALE GENOMIC DNA]</scope>
    <source>
        <strain evidence="2">ATCC 36239 / CBS 767 / BCRC 21394 / JCM 1990 / NBRC 0083 / IGC 2968</strain>
    </source>
</reference>
<organism evidence="1 2">
    <name type="scientific">Debaryomyces hansenii (strain ATCC 36239 / CBS 767 / BCRC 21394 / JCM 1990 / NBRC 0083 / IGC 2968)</name>
    <name type="common">Yeast</name>
    <name type="synonym">Torulaspora hansenii</name>
    <dbReference type="NCBI Taxonomy" id="284592"/>
    <lineage>
        <taxon>Eukaryota</taxon>
        <taxon>Fungi</taxon>
        <taxon>Dikarya</taxon>
        <taxon>Ascomycota</taxon>
        <taxon>Saccharomycotina</taxon>
        <taxon>Pichiomycetes</taxon>
        <taxon>Debaryomycetaceae</taxon>
        <taxon>Debaryomyces</taxon>
    </lineage>
</organism>
<accession>Q6BH33</accession>
<dbReference type="OrthoDB" id="4026481at2759"/>
<proteinExistence type="predicted"/>
<evidence type="ECO:0000313" key="1">
    <source>
        <dbReference type="EMBL" id="CAG90998.2"/>
    </source>
</evidence>